<proteinExistence type="predicted"/>
<evidence type="ECO:0000313" key="2">
    <source>
        <dbReference type="Proteomes" id="UP001054837"/>
    </source>
</evidence>
<gene>
    <name evidence="1" type="ORF">CDAR_505951</name>
</gene>
<evidence type="ECO:0000313" key="1">
    <source>
        <dbReference type="EMBL" id="GIY82094.1"/>
    </source>
</evidence>
<name>A0AAV4WJQ0_9ARAC</name>
<protein>
    <submittedName>
        <fullName evidence="1">Uncharacterized protein</fullName>
    </submittedName>
</protein>
<comment type="caution">
    <text evidence="1">The sequence shown here is derived from an EMBL/GenBank/DDBJ whole genome shotgun (WGS) entry which is preliminary data.</text>
</comment>
<organism evidence="1 2">
    <name type="scientific">Caerostris darwini</name>
    <dbReference type="NCBI Taxonomy" id="1538125"/>
    <lineage>
        <taxon>Eukaryota</taxon>
        <taxon>Metazoa</taxon>
        <taxon>Ecdysozoa</taxon>
        <taxon>Arthropoda</taxon>
        <taxon>Chelicerata</taxon>
        <taxon>Arachnida</taxon>
        <taxon>Araneae</taxon>
        <taxon>Araneomorphae</taxon>
        <taxon>Entelegynae</taxon>
        <taxon>Araneoidea</taxon>
        <taxon>Araneidae</taxon>
        <taxon>Caerostris</taxon>
    </lineage>
</organism>
<sequence>MRTDGIAAMMIMERDPTNFQKLPFYDSKRSGDSFTEREDPFLARNFPRIGLRTPKGLESVLRALVLQRQLILIKPPFLKGTTIPQACVRWAKME</sequence>
<dbReference type="EMBL" id="BPLQ01014688">
    <property type="protein sequence ID" value="GIY82094.1"/>
    <property type="molecule type" value="Genomic_DNA"/>
</dbReference>
<accession>A0AAV4WJQ0</accession>
<keyword evidence="2" id="KW-1185">Reference proteome</keyword>
<dbReference type="AlphaFoldDB" id="A0AAV4WJQ0"/>
<dbReference type="Proteomes" id="UP001054837">
    <property type="component" value="Unassembled WGS sequence"/>
</dbReference>
<reference evidence="1 2" key="1">
    <citation type="submission" date="2021-06" db="EMBL/GenBank/DDBJ databases">
        <title>Caerostris darwini draft genome.</title>
        <authorList>
            <person name="Kono N."/>
            <person name="Arakawa K."/>
        </authorList>
    </citation>
    <scope>NUCLEOTIDE SEQUENCE [LARGE SCALE GENOMIC DNA]</scope>
</reference>